<dbReference type="GeneID" id="70251102"/>
<accession>A0AAD4KR54</accession>
<organism evidence="2 3">
    <name type="scientific">Talaromyces proteolyticus</name>
    <dbReference type="NCBI Taxonomy" id="1131652"/>
    <lineage>
        <taxon>Eukaryota</taxon>
        <taxon>Fungi</taxon>
        <taxon>Dikarya</taxon>
        <taxon>Ascomycota</taxon>
        <taxon>Pezizomycotina</taxon>
        <taxon>Eurotiomycetes</taxon>
        <taxon>Eurotiomycetidae</taxon>
        <taxon>Eurotiales</taxon>
        <taxon>Trichocomaceae</taxon>
        <taxon>Talaromyces</taxon>
        <taxon>Talaromyces sect. Bacilispori</taxon>
    </lineage>
</organism>
<sequence>MYNLKFLTVAVFLLVSQVFAGRVTYTAYDKTGGISKKGKWEQKAGGSIPDDKDDDLIQNIGVWSSHQYTAARNARSGVIIVKAVQEGKNKNEATTLNNRGQQIVNEHIK</sequence>
<evidence type="ECO:0000313" key="3">
    <source>
        <dbReference type="Proteomes" id="UP001201262"/>
    </source>
</evidence>
<evidence type="ECO:0008006" key="4">
    <source>
        <dbReference type="Google" id="ProtNLM"/>
    </source>
</evidence>
<feature type="chain" id="PRO_5042193974" description="Pectate lyase" evidence="1">
    <location>
        <begin position="21"/>
        <end position="109"/>
    </location>
</feature>
<proteinExistence type="predicted"/>
<evidence type="ECO:0000256" key="1">
    <source>
        <dbReference type="SAM" id="SignalP"/>
    </source>
</evidence>
<gene>
    <name evidence="2" type="ORF">BGW36DRAFT_430233</name>
</gene>
<dbReference type="EMBL" id="JAJTJA010000009">
    <property type="protein sequence ID" value="KAH8694214.1"/>
    <property type="molecule type" value="Genomic_DNA"/>
</dbReference>
<dbReference type="RefSeq" id="XP_046069884.1">
    <property type="nucleotide sequence ID" value="XM_046220815.1"/>
</dbReference>
<keyword evidence="1" id="KW-0732">Signal</keyword>
<dbReference type="Proteomes" id="UP001201262">
    <property type="component" value="Unassembled WGS sequence"/>
</dbReference>
<name>A0AAD4KR54_9EURO</name>
<dbReference type="AlphaFoldDB" id="A0AAD4KR54"/>
<feature type="signal peptide" evidence="1">
    <location>
        <begin position="1"/>
        <end position="20"/>
    </location>
</feature>
<evidence type="ECO:0000313" key="2">
    <source>
        <dbReference type="EMBL" id="KAH8694214.1"/>
    </source>
</evidence>
<comment type="caution">
    <text evidence="2">The sequence shown here is derived from an EMBL/GenBank/DDBJ whole genome shotgun (WGS) entry which is preliminary data.</text>
</comment>
<keyword evidence="3" id="KW-1185">Reference proteome</keyword>
<reference evidence="2" key="1">
    <citation type="submission" date="2021-12" db="EMBL/GenBank/DDBJ databases">
        <title>Convergent genome expansion in fungi linked to evolution of root-endophyte symbiosis.</title>
        <authorList>
            <consortium name="DOE Joint Genome Institute"/>
            <person name="Ke Y.-H."/>
            <person name="Bonito G."/>
            <person name="Liao H.-L."/>
            <person name="Looney B."/>
            <person name="Rojas-Flechas A."/>
            <person name="Nash J."/>
            <person name="Hameed K."/>
            <person name="Schadt C."/>
            <person name="Martin F."/>
            <person name="Crous P.W."/>
            <person name="Miettinen O."/>
            <person name="Magnuson J.K."/>
            <person name="Labbe J."/>
            <person name="Jacobson D."/>
            <person name="Doktycz M.J."/>
            <person name="Veneault-Fourrey C."/>
            <person name="Kuo A."/>
            <person name="Mondo S."/>
            <person name="Calhoun S."/>
            <person name="Riley R."/>
            <person name="Ohm R."/>
            <person name="LaButti K."/>
            <person name="Andreopoulos B."/>
            <person name="Pangilinan J."/>
            <person name="Nolan M."/>
            <person name="Tritt A."/>
            <person name="Clum A."/>
            <person name="Lipzen A."/>
            <person name="Daum C."/>
            <person name="Barry K."/>
            <person name="Grigoriev I.V."/>
            <person name="Vilgalys R."/>
        </authorList>
    </citation>
    <scope>NUCLEOTIDE SEQUENCE</scope>
    <source>
        <strain evidence="2">PMI_201</strain>
    </source>
</reference>
<protein>
    <recommendedName>
        <fullName evidence="4">Pectate lyase</fullName>
    </recommendedName>
</protein>